<feature type="compositionally biased region" description="Basic and acidic residues" evidence="5">
    <location>
        <begin position="61"/>
        <end position="71"/>
    </location>
</feature>
<feature type="region of interest" description="Disordered" evidence="5">
    <location>
        <begin position="1"/>
        <end position="280"/>
    </location>
</feature>
<organism evidence="7 8">
    <name type="scientific">Aspergillus saccharolyticus JOP 1030-1</name>
    <dbReference type="NCBI Taxonomy" id="1450539"/>
    <lineage>
        <taxon>Eukaryota</taxon>
        <taxon>Fungi</taxon>
        <taxon>Dikarya</taxon>
        <taxon>Ascomycota</taxon>
        <taxon>Pezizomycotina</taxon>
        <taxon>Eurotiomycetes</taxon>
        <taxon>Eurotiomycetidae</taxon>
        <taxon>Eurotiales</taxon>
        <taxon>Aspergillaceae</taxon>
        <taxon>Aspergillus</taxon>
        <taxon>Aspergillus subgen. Circumdati</taxon>
    </lineage>
</organism>
<protein>
    <recommendedName>
        <fullName evidence="6">Response regulatory domain-containing protein</fullName>
    </recommendedName>
</protein>
<dbReference type="GO" id="GO:0000156">
    <property type="term" value="F:phosphorelay response regulator activity"/>
    <property type="evidence" value="ECO:0007669"/>
    <property type="project" value="UniProtKB-ARBA"/>
</dbReference>
<dbReference type="PRINTS" id="PR01217">
    <property type="entry name" value="PRICHEXTENSN"/>
</dbReference>
<feature type="region of interest" description="Disordered" evidence="5">
    <location>
        <begin position="846"/>
        <end position="929"/>
    </location>
</feature>
<evidence type="ECO:0000313" key="8">
    <source>
        <dbReference type="Proteomes" id="UP000248349"/>
    </source>
</evidence>
<feature type="compositionally biased region" description="Low complexity" evidence="5">
    <location>
        <begin position="206"/>
        <end position="222"/>
    </location>
</feature>
<feature type="compositionally biased region" description="Polar residues" evidence="5">
    <location>
        <begin position="102"/>
        <end position="119"/>
    </location>
</feature>
<evidence type="ECO:0000256" key="5">
    <source>
        <dbReference type="SAM" id="MobiDB-lite"/>
    </source>
</evidence>
<dbReference type="STRING" id="1450539.A0A318ZAE7"/>
<sequence>MPDRPWFRLKAKLWRRSSTSSVPAAAAATTTTTTVTTPNTTTVSSDGSAGSSDCNFSSSFSHHDHDHDHGHPSAPQPSHHHGSPPTPSSLPNESALRDLTTDNDNGQLQDPSANVSPSADHQAARRAHFRQTLSRPSPDDGRPPSHPVASEHGDSIASAAVVGDISRPPAPTSSREQLEGPLDDVPPAKSRPEDTVEEQREETRPSAIQQSGAASSSAARGSLQRKPVARTSSNKRPTSSLCSEHGHPPLVSSLASDRLPSPTPTPPPPTTGRANPPSLQLAFNSHGLERLGSPAVDPQSTVLDAVAENPSGESTTYQVVTSTTPAPFPKRPSLGSRRQSLLAPSHHYLINSLLDSGTTGEPDGLENGRFNTYGTGMVRKIWVKRPGGSATLVPITDDFVVDELRDQVINKYANSLGKTFDAPDIVVRISPREGSNRQTPDRVLSPEESLMNVVDTYYPGGQVIEEALIIDIPQRRTPKPSPRPQVYYNQSEPGEHGDYFPLMPANPTVPTPPSHPNNSSTSVNAHPAPSISILTTGMAPPLPSPGSRGNRHPRRPPLTRHTTNSPTMLGQVSAPKDPNGVPGPLSNQPVPSIPTPPGPPPESPQAKSLTPPARGASPRPRPSAPTAKPKKPSATQSLSGAFGGLIEGTVPPINVLIVEDNNINQRLLEAFMKRLSVRWKCAANGAEAVKKWRQGGFHLVLMDIQLPVMNGLDATKEIRRLERLNGIGVFPKTADGRASAATASLASPPAIAGNSDPLNEEDTLHDLSLFKSPVIIVALTASSLQSDRHEALAAGCNDFLTKPVRFEWLQQKVTEWGCMQALIDFEGWRKWRGYANDNYYFPTAEGHTSPMQTGPETASKKASPAITPSPSSALGQNGKKERKALHLPKPIDVTPEDSSGSGSGEGLDSPSSPLTSVPVPGTPADPDAL</sequence>
<dbReference type="GeneID" id="37077746"/>
<dbReference type="PANTHER" id="PTHR45339:SF1">
    <property type="entry name" value="HYBRID SIGNAL TRANSDUCTION HISTIDINE KINASE J"/>
    <property type="match status" value="1"/>
</dbReference>
<keyword evidence="1 4" id="KW-0597">Phosphoprotein</keyword>
<dbReference type="RefSeq" id="XP_025427665.1">
    <property type="nucleotide sequence ID" value="XM_025576517.1"/>
</dbReference>
<feature type="compositionally biased region" description="Basic and acidic residues" evidence="5">
    <location>
        <begin position="190"/>
        <end position="204"/>
    </location>
</feature>
<evidence type="ECO:0000259" key="6">
    <source>
        <dbReference type="PROSITE" id="PS50110"/>
    </source>
</evidence>
<feature type="domain" description="Response regulatory" evidence="6">
    <location>
        <begin position="654"/>
        <end position="817"/>
    </location>
</feature>
<dbReference type="SMART" id="SM00448">
    <property type="entry name" value="REC"/>
    <property type="match status" value="1"/>
</dbReference>
<dbReference type="PANTHER" id="PTHR45339">
    <property type="entry name" value="HYBRID SIGNAL TRANSDUCTION HISTIDINE KINASE J"/>
    <property type="match status" value="1"/>
</dbReference>
<feature type="compositionally biased region" description="Pro residues" evidence="5">
    <location>
        <begin position="261"/>
        <end position="270"/>
    </location>
</feature>
<dbReference type="Gene3D" id="3.40.50.2300">
    <property type="match status" value="1"/>
</dbReference>
<dbReference type="EMBL" id="KZ821261">
    <property type="protein sequence ID" value="PYH41683.1"/>
    <property type="molecule type" value="Genomic_DNA"/>
</dbReference>
<accession>A0A318ZAE7</accession>
<dbReference type="Pfam" id="PF00072">
    <property type="entry name" value="Response_reg"/>
    <property type="match status" value="1"/>
</dbReference>
<proteinExistence type="inferred from homology"/>
<keyword evidence="8" id="KW-1185">Reference proteome</keyword>
<evidence type="ECO:0000256" key="4">
    <source>
        <dbReference type="PROSITE-ProRule" id="PRU00169"/>
    </source>
</evidence>
<dbReference type="FunFam" id="3.40.50.2300:FF:000146">
    <property type="entry name" value="Putative two-component response regulator SSK1p"/>
    <property type="match status" value="1"/>
</dbReference>
<comment type="similarity">
    <text evidence="3">Belongs to the SSK1 family.</text>
</comment>
<feature type="region of interest" description="Disordered" evidence="5">
    <location>
        <begin position="474"/>
        <end position="640"/>
    </location>
</feature>
<dbReference type="InterPro" id="IPR011006">
    <property type="entry name" value="CheY-like_superfamily"/>
</dbReference>
<dbReference type="OrthoDB" id="21225at2759"/>
<evidence type="ECO:0000256" key="1">
    <source>
        <dbReference type="ARBA" id="ARBA00022553"/>
    </source>
</evidence>
<evidence type="ECO:0000256" key="2">
    <source>
        <dbReference type="ARBA" id="ARBA00023012"/>
    </source>
</evidence>
<keyword evidence="2" id="KW-0902">Two-component regulatory system</keyword>
<feature type="compositionally biased region" description="Basic and acidic residues" evidence="5">
    <location>
        <begin position="137"/>
        <end position="154"/>
    </location>
</feature>
<gene>
    <name evidence="7" type="ORF">BP01DRAFT_368851</name>
</gene>
<feature type="compositionally biased region" description="Basic residues" evidence="5">
    <location>
        <begin position="549"/>
        <end position="558"/>
    </location>
</feature>
<name>A0A318ZAE7_9EURO</name>
<feature type="modified residue" description="4-aspartylphosphate" evidence="4">
    <location>
        <position position="703"/>
    </location>
</feature>
<feature type="compositionally biased region" description="Low complexity" evidence="5">
    <location>
        <begin position="896"/>
        <end position="919"/>
    </location>
</feature>
<evidence type="ECO:0000313" key="7">
    <source>
        <dbReference type="EMBL" id="PYH41683.1"/>
    </source>
</evidence>
<evidence type="ECO:0000256" key="3">
    <source>
        <dbReference type="ARBA" id="ARBA00093463"/>
    </source>
</evidence>
<feature type="compositionally biased region" description="Polar residues" evidence="5">
    <location>
        <begin position="230"/>
        <end position="242"/>
    </location>
</feature>
<feature type="compositionally biased region" description="Pro residues" evidence="5">
    <location>
        <begin position="591"/>
        <end position="603"/>
    </location>
</feature>
<reference evidence="7 8" key="1">
    <citation type="submission" date="2016-12" db="EMBL/GenBank/DDBJ databases">
        <title>The genomes of Aspergillus section Nigri reveals drivers in fungal speciation.</title>
        <authorList>
            <consortium name="DOE Joint Genome Institute"/>
            <person name="Vesth T.C."/>
            <person name="Nybo J."/>
            <person name="Theobald S."/>
            <person name="Brandl J."/>
            <person name="Frisvad J.C."/>
            <person name="Nielsen K.F."/>
            <person name="Lyhne E.K."/>
            <person name="Kogle M.E."/>
            <person name="Kuo A."/>
            <person name="Riley R."/>
            <person name="Clum A."/>
            <person name="Nolan M."/>
            <person name="Lipzen A."/>
            <person name="Salamov A."/>
            <person name="Henrissat B."/>
            <person name="Wiebenga A."/>
            <person name="De Vries R.P."/>
            <person name="Grigoriev I.V."/>
            <person name="Mortensen U.H."/>
            <person name="Andersen M.R."/>
            <person name="Baker S.E."/>
        </authorList>
    </citation>
    <scope>NUCLEOTIDE SEQUENCE [LARGE SCALE GENOMIC DNA]</scope>
    <source>
        <strain evidence="7 8">JOP 1030-1</strain>
    </source>
</reference>
<dbReference type="AlphaFoldDB" id="A0A318ZAE7"/>
<dbReference type="SUPFAM" id="SSF52172">
    <property type="entry name" value="CheY-like"/>
    <property type="match status" value="1"/>
</dbReference>
<feature type="compositionally biased region" description="Low complexity" evidence="5">
    <location>
        <begin position="860"/>
        <end position="873"/>
    </location>
</feature>
<dbReference type="Proteomes" id="UP000248349">
    <property type="component" value="Unassembled WGS sequence"/>
</dbReference>
<feature type="compositionally biased region" description="Low complexity" evidence="5">
    <location>
        <begin position="610"/>
        <end position="635"/>
    </location>
</feature>
<dbReference type="CDD" id="cd17546">
    <property type="entry name" value="REC_hyHK_CKI1_RcsC-like"/>
    <property type="match status" value="1"/>
</dbReference>
<dbReference type="InterPro" id="IPR001789">
    <property type="entry name" value="Sig_transdc_resp-reg_receiver"/>
</dbReference>
<dbReference type="PROSITE" id="PS50110">
    <property type="entry name" value="RESPONSE_REGULATORY"/>
    <property type="match status" value="1"/>
</dbReference>
<feature type="compositionally biased region" description="Low complexity" evidence="5">
    <location>
        <begin position="17"/>
        <end position="60"/>
    </location>
</feature>